<evidence type="ECO:0000313" key="5">
    <source>
        <dbReference type="Proteomes" id="UP000010420"/>
    </source>
</evidence>
<dbReference type="HOGENOM" id="CLU_1044693_0_0_9"/>
<dbReference type="GO" id="GO:0016747">
    <property type="term" value="F:acyltransferase activity, transferring groups other than amino-acyl groups"/>
    <property type="evidence" value="ECO:0007669"/>
    <property type="project" value="InterPro"/>
</dbReference>
<dbReference type="InterPro" id="IPR016181">
    <property type="entry name" value="Acyl_CoA_acyltransferase"/>
</dbReference>
<dbReference type="EMBL" id="AMEZ01000013">
    <property type="protein sequence ID" value="EKY29056.1"/>
    <property type="molecule type" value="Genomic_DNA"/>
</dbReference>
<dbReference type="Proteomes" id="UP000010420">
    <property type="component" value="Unassembled WGS sequence"/>
</dbReference>
<dbReference type="PANTHER" id="PTHR42919">
    <property type="entry name" value="N-ALPHA-ACETYLTRANSFERASE"/>
    <property type="match status" value="1"/>
</dbReference>
<dbReference type="Gene3D" id="3.40.630.30">
    <property type="match status" value="1"/>
</dbReference>
<dbReference type="PROSITE" id="PS51186">
    <property type="entry name" value="GNAT"/>
    <property type="match status" value="1"/>
</dbReference>
<keyword evidence="1 4" id="KW-0808">Transferase</keyword>
<keyword evidence="5" id="KW-1185">Reference proteome</keyword>
<comment type="caution">
    <text evidence="4">The sequence shown here is derived from an EMBL/GenBank/DDBJ whole genome shotgun (WGS) entry which is preliminary data.</text>
</comment>
<dbReference type="OrthoDB" id="9795206at2"/>
<organism evidence="4 5">
    <name type="scientific">Clostridium celatum DSM 1785</name>
    <dbReference type="NCBI Taxonomy" id="545697"/>
    <lineage>
        <taxon>Bacteria</taxon>
        <taxon>Bacillati</taxon>
        <taxon>Bacillota</taxon>
        <taxon>Clostridia</taxon>
        <taxon>Eubacteriales</taxon>
        <taxon>Clostridiaceae</taxon>
        <taxon>Clostridium</taxon>
    </lineage>
</organism>
<dbReference type="STRING" id="545697.HMPREF0216_00415"/>
<evidence type="ECO:0000259" key="3">
    <source>
        <dbReference type="PROSITE" id="PS51186"/>
    </source>
</evidence>
<evidence type="ECO:0000313" key="4">
    <source>
        <dbReference type="EMBL" id="EKY29056.1"/>
    </source>
</evidence>
<feature type="domain" description="N-acetyltransferase" evidence="3">
    <location>
        <begin position="10"/>
        <end position="167"/>
    </location>
</feature>
<dbReference type="PANTHER" id="PTHR42919:SF8">
    <property type="entry name" value="N-ALPHA-ACETYLTRANSFERASE 50"/>
    <property type="match status" value="1"/>
</dbReference>
<evidence type="ECO:0000256" key="2">
    <source>
        <dbReference type="ARBA" id="ARBA00023315"/>
    </source>
</evidence>
<sequence length="266" mass="31874">MLKEELPIMNIIREAENNDISRIIEIMTQQINNTILEKTIYGAKGIDKYLIDNLNKKEEYQEKINMVYEIDGLVVGYVELLLESENLFINYIVIDKRYTGKGIGKELLNSAIDKCSLNRKFKYIFIDVFNKNIRAKEWYKKIGFKEVSRTKWIEINIQSNYKFTDYDNIKITNYEKAKKQHDELGFAIYFIEDNKKIYKIGFINEILKLYDYSIIDNDKLIAFIKREFNYKKVWGAFNNYLGKCESNLIDELIRMRISYRDYLKYT</sequence>
<dbReference type="eggNOG" id="COG0456">
    <property type="taxonomic scope" value="Bacteria"/>
</dbReference>
<gene>
    <name evidence="4" type="ORF">HMPREF0216_00415</name>
</gene>
<dbReference type="AlphaFoldDB" id="L1QM86"/>
<keyword evidence="2" id="KW-0012">Acyltransferase</keyword>
<proteinExistence type="predicted"/>
<reference evidence="4 5" key="1">
    <citation type="submission" date="2012-05" db="EMBL/GenBank/DDBJ databases">
        <authorList>
            <person name="Weinstock G."/>
            <person name="Sodergren E."/>
            <person name="Lobos E.A."/>
            <person name="Fulton L."/>
            <person name="Fulton R."/>
            <person name="Courtney L."/>
            <person name="Fronick C."/>
            <person name="O'Laughlin M."/>
            <person name="Godfrey J."/>
            <person name="Wilson R.M."/>
            <person name="Miner T."/>
            <person name="Farmer C."/>
            <person name="Delehaunty K."/>
            <person name="Cordes M."/>
            <person name="Minx P."/>
            <person name="Tomlinson C."/>
            <person name="Chen J."/>
            <person name="Wollam A."/>
            <person name="Pepin K.H."/>
            <person name="Bhonagiri V."/>
            <person name="Zhang X."/>
            <person name="Suruliraj S."/>
            <person name="Warren W."/>
            <person name="Mitreva M."/>
            <person name="Mardis E.R."/>
            <person name="Wilson R.K."/>
        </authorList>
    </citation>
    <scope>NUCLEOTIDE SEQUENCE [LARGE SCALE GENOMIC DNA]</scope>
    <source>
        <strain evidence="4 5">DSM 1785</strain>
    </source>
</reference>
<dbReference type="SUPFAM" id="SSF55729">
    <property type="entry name" value="Acyl-CoA N-acyltransferases (Nat)"/>
    <property type="match status" value="1"/>
</dbReference>
<dbReference type="InterPro" id="IPR000182">
    <property type="entry name" value="GNAT_dom"/>
</dbReference>
<dbReference type="PATRIC" id="fig|545697.3.peg.408"/>
<evidence type="ECO:0000256" key="1">
    <source>
        <dbReference type="ARBA" id="ARBA00022679"/>
    </source>
</evidence>
<accession>L1QM86</accession>
<dbReference type="CDD" id="cd04301">
    <property type="entry name" value="NAT_SF"/>
    <property type="match status" value="1"/>
</dbReference>
<name>L1QM86_9CLOT</name>
<dbReference type="Pfam" id="PF00583">
    <property type="entry name" value="Acetyltransf_1"/>
    <property type="match status" value="1"/>
</dbReference>
<dbReference type="InterPro" id="IPR051556">
    <property type="entry name" value="N-term/lysine_N-AcTrnsfr"/>
</dbReference>
<protein>
    <submittedName>
        <fullName evidence="4">Acetyltransferase, GNAT family</fullName>
    </submittedName>
</protein>